<dbReference type="InterPro" id="IPR049892">
    <property type="entry name" value="AA9"/>
</dbReference>
<keyword evidence="2" id="KW-0119">Carbohydrate metabolism</keyword>
<dbReference type="PANTHER" id="PTHR33353:SF19">
    <property type="entry name" value="GLYCOSYLHYDROLASE FAMILY 61-8 PROTEIN"/>
    <property type="match status" value="1"/>
</dbReference>
<dbReference type="Gene3D" id="2.70.50.70">
    <property type="match status" value="1"/>
</dbReference>
<gene>
    <name evidence="4" type="ORF">BDN71DRAFT_1479626</name>
</gene>
<dbReference type="GO" id="GO:0005576">
    <property type="term" value="C:extracellular region"/>
    <property type="evidence" value="ECO:0007669"/>
    <property type="project" value="UniProtKB-SubCell"/>
</dbReference>
<evidence type="ECO:0000259" key="3">
    <source>
        <dbReference type="Pfam" id="PF03443"/>
    </source>
</evidence>
<evidence type="ECO:0000256" key="1">
    <source>
        <dbReference type="ARBA" id="ARBA00023157"/>
    </source>
</evidence>
<keyword evidence="2" id="KW-0136">Cellulose degradation</keyword>
<organism evidence="4 5">
    <name type="scientific">Pleurotus eryngii</name>
    <name type="common">Boletus of the steppes</name>
    <dbReference type="NCBI Taxonomy" id="5323"/>
    <lineage>
        <taxon>Eukaryota</taxon>
        <taxon>Fungi</taxon>
        <taxon>Dikarya</taxon>
        <taxon>Basidiomycota</taxon>
        <taxon>Agaricomycotina</taxon>
        <taxon>Agaricomycetes</taxon>
        <taxon>Agaricomycetidae</taxon>
        <taxon>Agaricales</taxon>
        <taxon>Pleurotineae</taxon>
        <taxon>Pleurotaceae</taxon>
        <taxon>Pleurotus</taxon>
    </lineage>
</organism>
<name>A0A9P6DE47_PLEER</name>
<comment type="function">
    <text evidence="2">Lytic polysaccharide monooxygenase (LMPO) that depolymerizes crystalline and amorphous polysaccharides via the oxidation of scissile alpha- or beta-(1-4)-glycosidic bonds, yielding C1 and/or C4 oxidation products. Catalysis by LPMOs requires the reduction of the active-site copper from Cu(II) to Cu(I) by a reducing agent and H(2)O(2) or O(2) as a cosubstrate.</text>
</comment>
<accession>A0A9P6DE47</accession>
<sequence>MQVACHGGVYNIVSALASVSNISHREWDMYTYNPITDPLDQNIACNVDGSLDGYTAKCPVSCTSATASSLSWAGLLSGTLSAGSLTQGKLVNNANTWTTTIPASLFPGEYMTRRELLAIHTSTRFYPECAQLILTGNGSAQPSGSYLVKFPGAYQRYVEAQASTTNYTIPGSAVWRG</sequence>
<dbReference type="InterPro" id="IPR005103">
    <property type="entry name" value="AA9_LPMO"/>
</dbReference>
<dbReference type="GO" id="GO:0030245">
    <property type="term" value="P:cellulose catabolic process"/>
    <property type="evidence" value="ECO:0007669"/>
    <property type="project" value="UniProtKB-UniRule"/>
</dbReference>
<keyword evidence="2" id="KW-0624">Polysaccharide degradation</keyword>
<keyword evidence="5" id="KW-1185">Reference proteome</keyword>
<keyword evidence="1 2" id="KW-1015">Disulfide bond</keyword>
<evidence type="ECO:0000313" key="5">
    <source>
        <dbReference type="Proteomes" id="UP000807025"/>
    </source>
</evidence>
<comment type="caution">
    <text evidence="4">The sequence shown here is derived from an EMBL/GenBank/DDBJ whole genome shotgun (WGS) entry which is preliminary data.</text>
</comment>
<dbReference type="EMBL" id="MU154523">
    <property type="protein sequence ID" value="KAF9501547.1"/>
    <property type="molecule type" value="Genomic_DNA"/>
</dbReference>
<comment type="catalytic activity">
    <reaction evidence="2">
        <text>[(1-&gt;4)-beta-D-glucosyl]n+m + reduced acceptor + O2 = 4-dehydro-beta-D-glucosyl-[(1-&gt;4)-beta-D-glucosyl]n-1 + [(1-&gt;4)-beta-D-glucosyl]m + acceptor + H2O.</text>
        <dbReference type="EC" id="1.14.99.56"/>
    </reaction>
</comment>
<dbReference type="GO" id="GO:0008810">
    <property type="term" value="F:cellulase activity"/>
    <property type="evidence" value="ECO:0007669"/>
    <property type="project" value="UniProtKB-UniRule"/>
</dbReference>
<dbReference type="EC" id="1.14.99.56" evidence="2"/>
<evidence type="ECO:0000256" key="2">
    <source>
        <dbReference type="RuleBase" id="RU368122"/>
    </source>
</evidence>
<feature type="domain" description="Auxiliary Activity family 9 catalytic" evidence="3">
    <location>
        <begin position="52"/>
        <end position="156"/>
    </location>
</feature>
<dbReference type="OrthoDB" id="4849160at2759"/>
<proteinExistence type="predicted"/>
<dbReference type="Proteomes" id="UP000807025">
    <property type="component" value="Unassembled WGS sequence"/>
</dbReference>
<dbReference type="GO" id="GO:0030248">
    <property type="term" value="F:cellulose binding"/>
    <property type="evidence" value="ECO:0007669"/>
    <property type="project" value="UniProtKB-UniRule"/>
</dbReference>
<protein>
    <recommendedName>
        <fullName evidence="2">AA9 family lytic polysaccharide monooxygenase</fullName>
        <ecNumber evidence="2">1.14.99.56</ecNumber>
    </recommendedName>
    <alternativeName>
        <fullName evidence="2">Endo-beta-1,4-glucanase</fullName>
    </alternativeName>
    <alternativeName>
        <fullName evidence="2">Glycosyl hydrolase 61 family protein</fullName>
    </alternativeName>
</protein>
<dbReference type="AlphaFoldDB" id="A0A9P6DE47"/>
<keyword evidence="2" id="KW-0964">Secreted</keyword>
<dbReference type="Pfam" id="PF03443">
    <property type="entry name" value="AA9"/>
    <property type="match status" value="1"/>
</dbReference>
<dbReference type="PANTHER" id="PTHR33353">
    <property type="entry name" value="PUTATIVE (AFU_ORTHOLOGUE AFUA_1G12560)-RELATED"/>
    <property type="match status" value="1"/>
</dbReference>
<comment type="subcellular location">
    <subcellularLocation>
        <location evidence="2">Secreted</location>
    </subcellularLocation>
</comment>
<comment type="domain">
    <text evidence="2">Has a modular structure: an endo-beta-1,4-glucanase catalytic module at the N-terminus, a linker rich in serines and threonines, and a C-terminal carbohydrate-binding module (CBM).</text>
</comment>
<evidence type="ECO:0000313" key="4">
    <source>
        <dbReference type="EMBL" id="KAF9501547.1"/>
    </source>
</evidence>
<reference evidence="4" key="1">
    <citation type="submission" date="2020-11" db="EMBL/GenBank/DDBJ databases">
        <authorList>
            <consortium name="DOE Joint Genome Institute"/>
            <person name="Ahrendt S."/>
            <person name="Riley R."/>
            <person name="Andreopoulos W."/>
            <person name="Labutti K."/>
            <person name="Pangilinan J."/>
            <person name="Ruiz-Duenas F.J."/>
            <person name="Barrasa J.M."/>
            <person name="Sanchez-Garcia M."/>
            <person name="Camarero S."/>
            <person name="Miyauchi S."/>
            <person name="Serrano A."/>
            <person name="Linde D."/>
            <person name="Babiker R."/>
            <person name="Drula E."/>
            <person name="Ayuso-Fernandez I."/>
            <person name="Pacheco R."/>
            <person name="Padilla G."/>
            <person name="Ferreira P."/>
            <person name="Barriuso J."/>
            <person name="Kellner H."/>
            <person name="Castanera R."/>
            <person name="Alfaro M."/>
            <person name="Ramirez L."/>
            <person name="Pisabarro A.G."/>
            <person name="Kuo A."/>
            <person name="Tritt A."/>
            <person name="Lipzen A."/>
            <person name="He G."/>
            <person name="Yan M."/>
            <person name="Ng V."/>
            <person name="Cullen D."/>
            <person name="Martin F."/>
            <person name="Rosso M.-N."/>
            <person name="Henrissat B."/>
            <person name="Hibbett D."/>
            <person name="Martinez A.T."/>
            <person name="Grigoriev I.V."/>
        </authorList>
    </citation>
    <scope>NUCLEOTIDE SEQUENCE</scope>
    <source>
        <strain evidence="4">ATCC 90797</strain>
    </source>
</reference>